<dbReference type="PIRSF" id="PIRSF020481">
    <property type="entry name" value="BAP"/>
    <property type="match status" value="1"/>
</dbReference>
<reference evidence="4 5" key="1">
    <citation type="journal article" date="2004" name="PLoS Biol.">
        <title>Genomic insights into methanotrophy: the complete genome sequence of Methylococcus capsulatus (Bath).</title>
        <authorList>
            <person name="Ward N.L."/>
            <person name="Larsen O."/>
            <person name="Sakwa J."/>
            <person name="Bruseth L."/>
            <person name="Khouri H.M."/>
            <person name="Durkin A.S."/>
            <person name="Dimitrov G."/>
            <person name="Jiang L."/>
            <person name="Scanlan D."/>
            <person name="Kang K.H."/>
            <person name="Lewis M.R."/>
            <person name="Nelson K.E."/>
            <person name="Methe B.A."/>
            <person name="Wu M."/>
            <person name="Heidelberg J.F."/>
            <person name="Paulsen I.T."/>
            <person name="Fouts D.E."/>
            <person name="Ravel J."/>
            <person name="Tettelin H."/>
            <person name="Ren Q."/>
            <person name="Read T.D."/>
            <person name="DeBoy R.T."/>
            <person name="Seshadri R."/>
            <person name="Salzberg S.L."/>
            <person name="Jensen H.B."/>
            <person name="Birkeland N.K."/>
            <person name="Nelson W.C."/>
            <person name="Dodson R.J."/>
            <person name="Grindhaug S.H."/>
            <person name="Holt I.E."/>
            <person name="Eidhammer I."/>
            <person name="Jonasen I."/>
            <person name="Vanaken S."/>
            <person name="Utterback T.R."/>
            <person name="Feldblyum T.V."/>
            <person name="Fraser C.M."/>
            <person name="Lillehaug J.R."/>
            <person name="Eisen J.A."/>
        </authorList>
    </citation>
    <scope>NUCLEOTIDE SEQUENCE [LARGE SCALE GENOMIC DNA]</scope>
    <source>
        <strain evidence="5">ATCC 33009 / NCIMB 11132 / Bath</strain>
    </source>
</reference>
<dbReference type="InterPro" id="IPR014507">
    <property type="entry name" value="Baseplate_assembly_J_pred"/>
</dbReference>
<dbReference type="Pfam" id="PF04865">
    <property type="entry name" value="Baseplate_J"/>
    <property type="match status" value="1"/>
</dbReference>
<dbReference type="HOGENOM" id="CLU_046415_1_0_6"/>
<dbReference type="InterPro" id="IPR058531">
    <property type="entry name" value="Baseplate_J_M"/>
</dbReference>
<proteinExistence type="predicted"/>
<feature type="domain" description="Baseplate protein J-like barrel" evidence="1">
    <location>
        <begin position="94"/>
        <end position="186"/>
    </location>
</feature>
<evidence type="ECO:0000259" key="2">
    <source>
        <dbReference type="Pfam" id="PF26078"/>
    </source>
</evidence>
<name>Q603A0_METCA</name>
<organism evidence="4 5">
    <name type="scientific">Methylococcus capsulatus (strain ATCC 33009 / NCIMB 11132 / Bath)</name>
    <dbReference type="NCBI Taxonomy" id="243233"/>
    <lineage>
        <taxon>Bacteria</taxon>
        <taxon>Pseudomonadati</taxon>
        <taxon>Pseudomonadota</taxon>
        <taxon>Gammaproteobacteria</taxon>
        <taxon>Methylococcales</taxon>
        <taxon>Methylococcaceae</taxon>
        <taxon>Methylococcus</taxon>
    </lineage>
</organism>
<dbReference type="PANTHER" id="PTHR35862:SF1">
    <property type="entry name" value="FELS-2 PROPHAGE PROTEIN"/>
    <property type="match status" value="1"/>
</dbReference>
<dbReference type="GeneID" id="88225079"/>
<dbReference type="InterPro" id="IPR058530">
    <property type="entry name" value="Baseplate_J-like_C"/>
</dbReference>
<gene>
    <name evidence="4" type="ordered locus">MCA2907</name>
</gene>
<sequence length="377" mass="40002">MSLPEPDFIDRDGQAVTQALIAGWEQMTGKTLYPAQVERLLIDLIAYRETLARIGIQEAAKLNLVHFSRAPMLDYLGELVGVTRLPAQSARTVLRFSLERPAATSVVIPKGTRVAAGGTDSRSRVAEFATDTEVTIPAGAIAVEVNATAAGAGPSANGILPGGIRDLIDVPANGLSVTNLGTSYGGLAAEDDERLRMRIKLAPERFAAAGPALAYRWHVLSVSQAIVDVGITSPAPGRVNVYPLTASGLPDPALLDAVRAVLSQDKVRPLTDWVTVLPPSRAPFAVSARVRAFGAVSEAAVVAGVRASLEGFAAELRSTLGRDLVPSQWIERAQKVPGVYRVELDAPGYRVLKAHEWPDCEEVSVIFEGVGETQGFV</sequence>
<evidence type="ECO:0000259" key="3">
    <source>
        <dbReference type="Pfam" id="PF26079"/>
    </source>
</evidence>
<dbReference type="AlphaFoldDB" id="Q603A0"/>
<dbReference type="Pfam" id="PF26078">
    <property type="entry name" value="Baseplate_J_M"/>
    <property type="match status" value="1"/>
</dbReference>
<dbReference type="STRING" id="243233.MCA2907"/>
<protein>
    <submittedName>
        <fullName evidence="4">Putative prophage MuMc02, bacteriocin protein</fullName>
    </submittedName>
</protein>
<evidence type="ECO:0000313" key="5">
    <source>
        <dbReference type="Proteomes" id="UP000006821"/>
    </source>
</evidence>
<dbReference type="KEGG" id="mca:MCA2907"/>
<dbReference type="RefSeq" id="WP_010962102.1">
    <property type="nucleotide sequence ID" value="NC_002977.6"/>
</dbReference>
<dbReference type="Pfam" id="PF26079">
    <property type="entry name" value="Baseplate_J_C"/>
    <property type="match status" value="1"/>
</dbReference>
<evidence type="ECO:0000259" key="1">
    <source>
        <dbReference type="Pfam" id="PF04865"/>
    </source>
</evidence>
<dbReference type="InterPro" id="IPR052726">
    <property type="entry name" value="Phage_Baseplate_Hub"/>
</dbReference>
<dbReference type="PANTHER" id="PTHR35862">
    <property type="entry name" value="FELS-2 PROPHAGE PROTEIN"/>
    <property type="match status" value="1"/>
</dbReference>
<feature type="domain" description="Baseplate J-like central" evidence="2">
    <location>
        <begin position="208"/>
        <end position="278"/>
    </location>
</feature>
<evidence type="ECO:0000313" key="4">
    <source>
        <dbReference type="EMBL" id="AAU91009.1"/>
    </source>
</evidence>
<accession>Q603A0</accession>
<dbReference type="EMBL" id="AE017282">
    <property type="protein sequence ID" value="AAU91009.1"/>
    <property type="molecule type" value="Genomic_DNA"/>
</dbReference>
<dbReference type="InterPro" id="IPR006949">
    <property type="entry name" value="Barrel_Baseplate_J-like"/>
</dbReference>
<feature type="domain" description="Baseplate J-like C-terminal" evidence="3">
    <location>
        <begin position="285"/>
        <end position="366"/>
    </location>
</feature>
<dbReference type="Proteomes" id="UP000006821">
    <property type="component" value="Chromosome"/>
</dbReference>
<dbReference type="eggNOG" id="COG3948">
    <property type="taxonomic scope" value="Bacteria"/>
</dbReference>